<dbReference type="Gene3D" id="3.20.20.120">
    <property type="entry name" value="Enolase-like C-terminal domain"/>
    <property type="match status" value="1"/>
</dbReference>
<comment type="caution">
    <text evidence="6">The sequence shown here is derived from an EMBL/GenBank/DDBJ whole genome shotgun (WGS) entry which is preliminary data.</text>
</comment>
<sequence>MRITRIRLYKTDLPYVDGSYGWGAGNAITIARASVVVIDTDAGLQGCGEFTPCGENYMIAHSEGVDAFARLAAPHLLGQDPQQVGRMERLMDHLVQGHGYAKAPFDAAFWDILGQATGQPVWMLLGGKLCDGAP</sequence>
<evidence type="ECO:0000313" key="7">
    <source>
        <dbReference type="Proteomes" id="UP000264719"/>
    </source>
</evidence>
<feature type="non-terminal residue" evidence="6">
    <location>
        <position position="134"/>
    </location>
</feature>
<keyword evidence="4" id="KW-0460">Magnesium</keyword>
<dbReference type="SUPFAM" id="SSF54826">
    <property type="entry name" value="Enolase N-terminal domain-like"/>
    <property type="match status" value="1"/>
</dbReference>
<dbReference type="Proteomes" id="UP000264719">
    <property type="component" value="Unassembled WGS sequence"/>
</dbReference>
<dbReference type="GO" id="GO:0046872">
    <property type="term" value="F:metal ion binding"/>
    <property type="evidence" value="ECO:0007669"/>
    <property type="project" value="UniProtKB-KW"/>
</dbReference>
<dbReference type="Pfam" id="PF02746">
    <property type="entry name" value="MR_MLE_N"/>
    <property type="match status" value="1"/>
</dbReference>
<proteinExistence type="inferred from homology"/>
<keyword evidence="3" id="KW-0479">Metal-binding</keyword>
<evidence type="ECO:0000259" key="5">
    <source>
        <dbReference type="Pfam" id="PF02746"/>
    </source>
</evidence>
<feature type="domain" description="Mandelate racemase/muconate lactonizing enzyme N-terminal" evidence="5">
    <location>
        <begin position="29"/>
        <end position="126"/>
    </location>
</feature>
<evidence type="ECO:0000313" key="6">
    <source>
        <dbReference type="EMBL" id="HAR53014.1"/>
    </source>
</evidence>
<accession>A0A348WEQ2</accession>
<dbReference type="EMBL" id="DMVW01000134">
    <property type="protein sequence ID" value="HAR53014.1"/>
    <property type="molecule type" value="Genomic_DNA"/>
</dbReference>
<name>A0A348WEQ2_9RHOB</name>
<evidence type="ECO:0000256" key="1">
    <source>
        <dbReference type="ARBA" id="ARBA00001946"/>
    </source>
</evidence>
<gene>
    <name evidence="6" type="ORF">DCS45_14220</name>
</gene>
<dbReference type="Gene3D" id="3.30.390.10">
    <property type="entry name" value="Enolase-like, N-terminal domain"/>
    <property type="match status" value="1"/>
</dbReference>
<evidence type="ECO:0000256" key="4">
    <source>
        <dbReference type="ARBA" id="ARBA00022842"/>
    </source>
</evidence>
<dbReference type="InterPro" id="IPR029017">
    <property type="entry name" value="Enolase-like_N"/>
</dbReference>
<dbReference type="GO" id="GO:0003824">
    <property type="term" value="F:catalytic activity"/>
    <property type="evidence" value="ECO:0007669"/>
    <property type="project" value="UniProtKB-ARBA"/>
</dbReference>
<dbReference type="InterPro" id="IPR013341">
    <property type="entry name" value="Mandelate_racemase_N_dom"/>
</dbReference>
<comment type="similarity">
    <text evidence="2">Belongs to the mandelate racemase/muconate lactonizing enzyme family.</text>
</comment>
<reference evidence="6 7" key="1">
    <citation type="journal article" date="2018" name="Nat. Biotechnol.">
        <title>A standardized bacterial taxonomy based on genome phylogeny substantially revises the tree of life.</title>
        <authorList>
            <person name="Parks D.H."/>
            <person name="Chuvochina M."/>
            <person name="Waite D.W."/>
            <person name="Rinke C."/>
            <person name="Skarshewski A."/>
            <person name="Chaumeil P.A."/>
            <person name="Hugenholtz P."/>
        </authorList>
    </citation>
    <scope>NUCLEOTIDE SEQUENCE [LARGE SCALE GENOMIC DNA]</scope>
    <source>
        <strain evidence="6">UBA9169</strain>
    </source>
</reference>
<dbReference type="PANTHER" id="PTHR48080">
    <property type="entry name" value="D-GALACTONATE DEHYDRATASE-RELATED"/>
    <property type="match status" value="1"/>
</dbReference>
<evidence type="ECO:0000256" key="3">
    <source>
        <dbReference type="ARBA" id="ARBA00022723"/>
    </source>
</evidence>
<dbReference type="FunFam" id="3.30.390.10:FF:000009">
    <property type="entry name" value="Hydrophobic dipeptide epimerase"/>
    <property type="match status" value="1"/>
</dbReference>
<organism evidence="6 7">
    <name type="scientific">Roseovarius nubinhibens</name>
    <dbReference type="NCBI Taxonomy" id="314263"/>
    <lineage>
        <taxon>Bacteria</taxon>
        <taxon>Pseudomonadati</taxon>
        <taxon>Pseudomonadota</taxon>
        <taxon>Alphaproteobacteria</taxon>
        <taxon>Rhodobacterales</taxon>
        <taxon>Roseobacteraceae</taxon>
        <taxon>Roseovarius</taxon>
    </lineage>
</organism>
<protein>
    <submittedName>
        <fullName evidence="6">Mandelate racemase</fullName>
    </submittedName>
</protein>
<dbReference type="AlphaFoldDB" id="A0A348WEQ2"/>
<dbReference type="InterPro" id="IPR036849">
    <property type="entry name" value="Enolase-like_C_sf"/>
</dbReference>
<evidence type="ECO:0000256" key="2">
    <source>
        <dbReference type="ARBA" id="ARBA00008031"/>
    </source>
</evidence>
<comment type="cofactor">
    <cofactor evidence="1">
        <name>Mg(2+)</name>
        <dbReference type="ChEBI" id="CHEBI:18420"/>
    </cofactor>
</comment>
<dbReference type="InterPro" id="IPR034593">
    <property type="entry name" value="DgoD-like"/>
</dbReference>